<dbReference type="EnsemblMetazoa" id="AALFPA23_024187.R36049">
    <property type="protein sequence ID" value="AALFPA23_024187.P36049"/>
    <property type="gene ID" value="AALFPA23_024187"/>
</dbReference>
<evidence type="ECO:0000313" key="3">
    <source>
        <dbReference type="Proteomes" id="UP000069940"/>
    </source>
</evidence>
<dbReference type="RefSeq" id="XP_062701339.1">
    <property type="nucleotide sequence ID" value="XM_062845355.1"/>
</dbReference>
<sequence length="256" mass="29487">MSGMYTTPANQPPICIVSTANSLDGMLQRFWEMDNLDHGRALTLDEQRCEDHFRRTVTRERDGRYVVRLPVRDDRLPYLGDAHQLAQRRLLSTERRFRTDPNLQQNYHQFMEEYARLGHMEPSVYTGIETIRPRFLAPMVPRLREPVAPTTQMANRNSQRSGPRRIGPAQTGAPSSTSVELGSRRRNVRRERWAHKGGASANSSRNVQKIRDRSLHTPDRCTSNVKPNREPKVARKEAARNRQRKDTGTDTEDDAS</sequence>
<proteinExistence type="predicted"/>
<protein>
    <submittedName>
        <fullName evidence="2">Uncharacterized protein</fullName>
    </submittedName>
</protein>
<dbReference type="GeneID" id="134285165"/>
<feature type="compositionally biased region" description="Basic and acidic residues" evidence="1">
    <location>
        <begin position="209"/>
        <end position="219"/>
    </location>
</feature>
<organism evidence="2 3">
    <name type="scientific">Aedes albopictus</name>
    <name type="common">Asian tiger mosquito</name>
    <name type="synonym">Stegomyia albopicta</name>
    <dbReference type="NCBI Taxonomy" id="7160"/>
    <lineage>
        <taxon>Eukaryota</taxon>
        <taxon>Metazoa</taxon>
        <taxon>Ecdysozoa</taxon>
        <taxon>Arthropoda</taxon>
        <taxon>Hexapoda</taxon>
        <taxon>Insecta</taxon>
        <taxon>Pterygota</taxon>
        <taxon>Neoptera</taxon>
        <taxon>Endopterygota</taxon>
        <taxon>Diptera</taxon>
        <taxon>Nematocera</taxon>
        <taxon>Culicoidea</taxon>
        <taxon>Culicidae</taxon>
        <taxon>Culicinae</taxon>
        <taxon>Aedini</taxon>
        <taxon>Aedes</taxon>
        <taxon>Stegomyia</taxon>
    </lineage>
</organism>
<dbReference type="Proteomes" id="UP000069940">
    <property type="component" value="Unassembled WGS sequence"/>
</dbReference>
<accession>A0ABM2A3T9</accession>
<feature type="region of interest" description="Disordered" evidence="1">
    <location>
        <begin position="146"/>
        <end position="256"/>
    </location>
</feature>
<reference evidence="2" key="2">
    <citation type="submission" date="2025-05" db="UniProtKB">
        <authorList>
            <consortium name="EnsemblMetazoa"/>
        </authorList>
    </citation>
    <scope>IDENTIFICATION</scope>
    <source>
        <strain evidence="2">Foshan</strain>
    </source>
</reference>
<feature type="compositionally biased region" description="Polar residues" evidence="1">
    <location>
        <begin position="149"/>
        <end position="161"/>
    </location>
</feature>
<feature type="compositionally biased region" description="Basic residues" evidence="1">
    <location>
        <begin position="184"/>
        <end position="195"/>
    </location>
</feature>
<evidence type="ECO:0000256" key="1">
    <source>
        <dbReference type="SAM" id="MobiDB-lite"/>
    </source>
</evidence>
<reference evidence="3" key="1">
    <citation type="journal article" date="2015" name="Proc. Natl. Acad. Sci. U.S.A.">
        <title>Genome sequence of the Asian Tiger mosquito, Aedes albopictus, reveals insights into its biology, genetics, and evolution.</title>
        <authorList>
            <person name="Chen X.G."/>
            <person name="Jiang X."/>
            <person name="Gu J."/>
            <person name="Xu M."/>
            <person name="Wu Y."/>
            <person name="Deng Y."/>
            <person name="Zhang C."/>
            <person name="Bonizzoni M."/>
            <person name="Dermauw W."/>
            <person name="Vontas J."/>
            <person name="Armbruster P."/>
            <person name="Huang X."/>
            <person name="Yang Y."/>
            <person name="Zhang H."/>
            <person name="He W."/>
            <person name="Peng H."/>
            <person name="Liu Y."/>
            <person name="Wu K."/>
            <person name="Chen J."/>
            <person name="Lirakis M."/>
            <person name="Topalis P."/>
            <person name="Van Leeuwen T."/>
            <person name="Hall A.B."/>
            <person name="Jiang X."/>
            <person name="Thorpe C."/>
            <person name="Mueller R.L."/>
            <person name="Sun C."/>
            <person name="Waterhouse R.M."/>
            <person name="Yan G."/>
            <person name="Tu Z.J."/>
            <person name="Fang X."/>
            <person name="James A.A."/>
        </authorList>
    </citation>
    <scope>NUCLEOTIDE SEQUENCE [LARGE SCALE GENOMIC DNA]</scope>
    <source>
        <strain evidence="3">Foshan</strain>
    </source>
</reference>
<feature type="compositionally biased region" description="Basic and acidic residues" evidence="1">
    <location>
        <begin position="227"/>
        <end position="248"/>
    </location>
</feature>
<keyword evidence="3" id="KW-1185">Reference proteome</keyword>
<name>A0ABM2A3T9_AEDAL</name>
<evidence type="ECO:0000313" key="2">
    <source>
        <dbReference type="EnsemblMetazoa" id="AALFPA23_024187.P36049"/>
    </source>
</evidence>